<comment type="caution">
    <text evidence="1">The sequence shown here is derived from an EMBL/GenBank/DDBJ whole genome shotgun (WGS) entry which is preliminary data.</text>
</comment>
<evidence type="ECO:0000313" key="2">
    <source>
        <dbReference type="Proteomes" id="UP000034072"/>
    </source>
</evidence>
<dbReference type="SUPFAM" id="SSF101386">
    <property type="entry name" value="all-alpha NTP pyrophosphatases"/>
    <property type="match status" value="1"/>
</dbReference>
<dbReference type="EMBL" id="LBXZ01000007">
    <property type="protein sequence ID" value="KKR40595.1"/>
    <property type="molecule type" value="Genomic_DNA"/>
</dbReference>
<accession>A0A0G0T0H5</accession>
<evidence type="ECO:0008006" key="3">
    <source>
        <dbReference type="Google" id="ProtNLM"/>
    </source>
</evidence>
<protein>
    <recommendedName>
        <fullName evidence="3">Pyrophosphatase</fullName>
    </recommendedName>
</protein>
<dbReference type="Proteomes" id="UP000034072">
    <property type="component" value="Unassembled WGS sequence"/>
</dbReference>
<proteinExistence type="predicted"/>
<reference evidence="1 2" key="1">
    <citation type="journal article" date="2015" name="Nature">
        <title>rRNA introns, odd ribosomes, and small enigmatic genomes across a large radiation of phyla.</title>
        <authorList>
            <person name="Brown C.T."/>
            <person name="Hug L.A."/>
            <person name="Thomas B.C."/>
            <person name="Sharon I."/>
            <person name="Castelle C.J."/>
            <person name="Singh A."/>
            <person name="Wilkins M.J."/>
            <person name="Williams K.H."/>
            <person name="Banfield J.F."/>
        </authorList>
    </citation>
    <scope>NUCLEOTIDE SEQUENCE [LARGE SCALE GENOMIC DNA]</scope>
</reference>
<organism evidence="1 2">
    <name type="scientific">Candidatus Yanofskybacteria bacterium GW2011_GWE2_40_11</name>
    <dbReference type="NCBI Taxonomy" id="1619033"/>
    <lineage>
        <taxon>Bacteria</taxon>
        <taxon>Candidatus Yanofskyibacteriota</taxon>
    </lineage>
</organism>
<dbReference type="Gene3D" id="1.10.287.1080">
    <property type="entry name" value="MazG-like"/>
    <property type="match status" value="1"/>
</dbReference>
<gene>
    <name evidence="1" type="ORF">UT75_C0007G0043</name>
</gene>
<name>A0A0G0T0H5_9BACT</name>
<sequence length="110" mass="13252">MKKIKRKTQIEQLTDKAKIIVRMYKEQYPDVKMDRDYFPFKITEEWGECLQTYLMLTDRGRQKGKSKKEIQDLFANEFADMFAYLLLFAESEGVDPVKAMTKKWFSYLKK</sequence>
<dbReference type="AlphaFoldDB" id="A0A0G0T0H5"/>
<evidence type="ECO:0000313" key="1">
    <source>
        <dbReference type="EMBL" id="KKR40595.1"/>
    </source>
</evidence>